<reference evidence="1" key="1">
    <citation type="submission" date="2024-01" db="EMBL/GenBank/DDBJ databases">
        <title>Bank of Algae and Cyanobacteria of the Azores (BACA) strain genomes.</title>
        <authorList>
            <person name="Luz R."/>
            <person name="Cordeiro R."/>
            <person name="Fonseca A."/>
            <person name="Goncalves V."/>
        </authorList>
    </citation>
    <scope>NUCLEOTIDE SEQUENCE</scope>
    <source>
        <strain evidence="1">BACA0141</strain>
    </source>
</reference>
<keyword evidence="2" id="KW-1185">Reference proteome</keyword>
<gene>
    <name evidence="1" type="ORF">V2H45_07235</name>
</gene>
<evidence type="ECO:0000313" key="2">
    <source>
        <dbReference type="Proteomes" id="UP001333818"/>
    </source>
</evidence>
<dbReference type="RefSeq" id="WP_330482963.1">
    <property type="nucleotide sequence ID" value="NZ_JAZBJZ010000021.1"/>
</dbReference>
<accession>A0AAW9PY68</accession>
<dbReference type="Proteomes" id="UP001333818">
    <property type="component" value="Unassembled WGS sequence"/>
</dbReference>
<evidence type="ECO:0000313" key="1">
    <source>
        <dbReference type="EMBL" id="MEE3716534.1"/>
    </source>
</evidence>
<dbReference type="EMBL" id="JAZBJZ010000021">
    <property type="protein sequence ID" value="MEE3716534.1"/>
    <property type="molecule type" value="Genomic_DNA"/>
</dbReference>
<sequence length="120" mass="13889">MQISALPTEVWVIHPDRCLGKIYLDWMPQPGNYLELEGKPYTVLERRHRYQFRNGRYALFNIVVYVQPSQKPLENTLVDGRWVVGDASCRFNARSEIMRCAVNPLGPCEGCRFLEKVEGS</sequence>
<comment type="caution">
    <text evidence="1">The sequence shown here is derived from an EMBL/GenBank/DDBJ whole genome shotgun (WGS) entry which is preliminary data.</text>
</comment>
<protein>
    <submittedName>
        <fullName evidence="1">DUF6464 family protein</fullName>
    </submittedName>
</protein>
<dbReference type="Pfam" id="PF20065">
    <property type="entry name" value="DUF6464"/>
    <property type="match status" value="1"/>
</dbReference>
<proteinExistence type="predicted"/>
<organism evidence="1 2">
    <name type="scientific">Tumidithrix elongata BACA0141</name>
    <dbReference type="NCBI Taxonomy" id="2716417"/>
    <lineage>
        <taxon>Bacteria</taxon>
        <taxon>Bacillati</taxon>
        <taxon>Cyanobacteriota</taxon>
        <taxon>Cyanophyceae</taxon>
        <taxon>Pseudanabaenales</taxon>
        <taxon>Pseudanabaenaceae</taxon>
        <taxon>Tumidithrix</taxon>
        <taxon>Tumidithrix elongata</taxon>
    </lineage>
</organism>
<dbReference type="InterPro" id="IPR045589">
    <property type="entry name" value="DUF6464"/>
</dbReference>
<dbReference type="AlphaFoldDB" id="A0AAW9PY68"/>
<name>A0AAW9PY68_9CYAN</name>